<evidence type="ECO:0000313" key="4">
    <source>
        <dbReference type="Proteomes" id="UP000321734"/>
    </source>
</evidence>
<feature type="domain" description="Glycosyltransferase subfamily 4-like N-terminal" evidence="2">
    <location>
        <begin position="13"/>
        <end position="162"/>
    </location>
</feature>
<gene>
    <name evidence="3" type="ORF">ES711_14960</name>
</gene>
<keyword evidence="4" id="KW-1185">Reference proteome</keyword>
<dbReference type="AlphaFoldDB" id="A0A5C7ACA2"/>
<dbReference type="PANTHER" id="PTHR12526:SF630">
    <property type="entry name" value="GLYCOSYLTRANSFERASE"/>
    <property type="match status" value="1"/>
</dbReference>
<keyword evidence="3" id="KW-0808">Transferase</keyword>
<protein>
    <submittedName>
        <fullName evidence="3">Glycosyltransferase</fullName>
    </submittedName>
</protein>
<reference evidence="3 4" key="1">
    <citation type="submission" date="2019-08" db="EMBL/GenBank/DDBJ databases">
        <title>Genome sequence of Gelidibacter salicanalis IC162T.</title>
        <authorList>
            <person name="Bowman J.P."/>
        </authorList>
    </citation>
    <scope>NUCLEOTIDE SEQUENCE [LARGE SCALE GENOMIC DNA]</scope>
    <source>
        <strain evidence="3 4">IC162</strain>
    </source>
</reference>
<evidence type="ECO:0000313" key="3">
    <source>
        <dbReference type="EMBL" id="TXE05857.1"/>
    </source>
</evidence>
<name>A0A5C7ACA2_9FLAO</name>
<evidence type="ECO:0000259" key="1">
    <source>
        <dbReference type="Pfam" id="PF00534"/>
    </source>
</evidence>
<dbReference type="Pfam" id="PF13439">
    <property type="entry name" value="Glyco_transf_4"/>
    <property type="match status" value="1"/>
</dbReference>
<dbReference type="Proteomes" id="UP000321734">
    <property type="component" value="Unassembled WGS sequence"/>
</dbReference>
<evidence type="ECO:0000259" key="2">
    <source>
        <dbReference type="Pfam" id="PF13439"/>
    </source>
</evidence>
<dbReference type="InterPro" id="IPR028098">
    <property type="entry name" value="Glyco_trans_4-like_N"/>
</dbReference>
<dbReference type="GO" id="GO:0016757">
    <property type="term" value="F:glycosyltransferase activity"/>
    <property type="evidence" value="ECO:0007669"/>
    <property type="project" value="InterPro"/>
</dbReference>
<dbReference type="PANTHER" id="PTHR12526">
    <property type="entry name" value="GLYCOSYLTRANSFERASE"/>
    <property type="match status" value="1"/>
</dbReference>
<comment type="caution">
    <text evidence="3">The sequence shown here is derived from an EMBL/GenBank/DDBJ whole genome shotgun (WGS) entry which is preliminary data.</text>
</comment>
<proteinExistence type="predicted"/>
<dbReference type="EMBL" id="VORX01000009">
    <property type="protein sequence ID" value="TXE05857.1"/>
    <property type="molecule type" value="Genomic_DNA"/>
</dbReference>
<dbReference type="Gene3D" id="3.40.50.2000">
    <property type="entry name" value="Glycogen Phosphorylase B"/>
    <property type="match status" value="2"/>
</dbReference>
<dbReference type="InterPro" id="IPR001296">
    <property type="entry name" value="Glyco_trans_1"/>
</dbReference>
<organism evidence="3 4">
    <name type="scientific">Gelidibacter salicanalis</name>
    <dbReference type="NCBI Taxonomy" id="291193"/>
    <lineage>
        <taxon>Bacteria</taxon>
        <taxon>Pseudomonadati</taxon>
        <taxon>Bacteroidota</taxon>
        <taxon>Flavobacteriia</taxon>
        <taxon>Flavobacteriales</taxon>
        <taxon>Flavobacteriaceae</taxon>
        <taxon>Gelidibacter</taxon>
    </lineage>
</organism>
<sequence>MRVLQLIDSLEAGGAERMAVNMANMLSETVERSYICATRQEGLLKATIKPEVSYVFLNKQRALDWAAISKLRRYILEEKIDIIHAHSTSFFMAILMKWVLPKLKIIWHDHYGDSENLKNRKYGVLKFCSTYFSLIISVNTDLKNWAHSHLNCKKVVYLPNFVVQEKDLHKVTQLKGISGKRILCLANLRAQKDHHNLLKAFKLVHKQYPEWTLHCVGQDFKDRYSDSVYQLVTALDLEQQVYFYGSCSDTNAIIGQADIGILSSSSEGLPLALLEYGQGQLPIVATSVGNCVSVIPEACREFLVPPNNPELLAEQLMVLISDGILRQHTGDLIHQHVMKHFSALTVKEKLMSFYTEL</sequence>
<dbReference type="RefSeq" id="WP_146894109.1">
    <property type="nucleotide sequence ID" value="NZ_VORX01000009.1"/>
</dbReference>
<dbReference type="Pfam" id="PF00534">
    <property type="entry name" value="Glycos_transf_1"/>
    <property type="match status" value="1"/>
</dbReference>
<feature type="domain" description="Glycosyl transferase family 1" evidence="1">
    <location>
        <begin position="180"/>
        <end position="329"/>
    </location>
</feature>
<dbReference type="SUPFAM" id="SSF53756">
    <property type="entry name" value="UDP-Glycosyltransferase/glycogen phosphorylase"/>
    <property type="match status" value="1"/>
</dbReference>
<accession>A0A5C7ACA2</accession>
<dbReference type="OrthoDB" id="823685at2"/>